<accession>A0A7S3EQL5</accession>
<gene>
    <name evidence="2" type="ORF">RMAR00112_LOCUS34587</name>
</gene>
<keyword evidence="1" id="KW-0812">Transmembrane</keyword>
<sequence>MSFWDDGRRRNTGFLLNSVLCNVGWFANVLLAAHKHPLWGPAAQVALVFLHVFLVCPLYELDWRGEVVLILASVWSMKSVNSRLRVLTLDSCFSRCSMLQWLSPFSGTSSPLSRGRCVLVAHPDIRVAFGSCQELNMLLVNWIWQTIHAFH</sequence>
<keyword evidence="1" id="KW-1133">Transmembrane helix</keyword>
<feature type="transmembrane region" description="Helical" evidence="1">
    <location>
        <begin position="38"/>
        <end position="59"/>
    </location>
</feature>
<name>A0A7S3EQL5_9RHOD</name>
<organism evidence="2">
    <name type="scientific">Rhodosorus marinus</name>
    <dbReference type="NCBI Taxonomy" id="101924"/>
    <lineage>
        <taxon>Eukaryota</taxon>
        <taxon>Rhodophyta</taxon>
        <taxon>Stylonematophyceae</taxon>
        <taxon>Stylonematales</taxon>
        <taxon>Stylonemataceae</taxon>
        <taxon>Rhodosorus</taxon>
    </lineage>
</organism>
<dbReference type="AlphaFoldDB" id="A0A7S3EQL5"/>
<evidence type="ECO:0000313" key="2">
    <source>
        <dbReference type="EMBL" id="CAE0066515.1"/>
    </source>
</evidence>
<keyword evidence="1" id="KW-0472">Membrane</keyword>
<dbReference type="EMBL" id="HBHW01044520">
    <property type="protein sequence ID" value="CAE0066515.1"/>
    <property type="molecule type" value="Transcribed_RNA"/>
</dbReference>
<feature type="transmembrane region" description="Helical" evidence="1">
    <location>
        <begin position="12"/>
        <end position="32"/>
    </location>
</feature>
<evidence type="ECO:0000256" key="1">
    <source>
        <dbReference type="SAM" id="Phobius"/>
    </source>
</evidence>
<reference evidence="2" key="1">
    <citation type="submission" date="2021-01" db="EMBL/GenBank/DDBJ databases">
        <authorList>
            <person name="Corre E."/>
            <person name="Pelletier E."/>
            <person name="Niang G."/>
            <person name="Scheremetjew M."/>
            <person name="Finn R."/>
            <person name="Kale V."/>
            <person name="Holt S."/>
            <person name="Cochrane G."/>
            <person name="Meng A."/>
            <person name="Brown T."/>
            <person name="Cohen L."/>
        </authorList>
    </citation>
    <scope>NUCLEOTIDE SEQUENCE</scope>
    <source>
        <strain evidence="2">CCMP 769</strain>
    </source>
</reference>
<proteinExistence type="predicted"/>
<protein>
    <submittedName>
        <fullName evidence="2">Uncharacterized protein</fullName>
    </submittedName>
</protein>